<keyword evidence="4" id="KW-1185">Reference proteome</keyword>
<evidence type="ECO:0000256" key="1">
    <source>
        <dbReference type="SAM" id="Phobius"/>
    </source>
</evidence>
<sequence>MSSIRWLLAALRKLILGNPLVRASTRGLLWLFAALWRATKRKPPGSTFVDDSRLVHPRTAEHEDENAVYSTGPADTEKPVGYASANFVAASLHPYLSAGPSASWSSQDLTAHPITQESYSLHSLSVQHLPATLSTQHSPGATPRLSVQHLPPLTSAQDLGTGGYLQSTNSSAADLQLPADSPIQSRRSSGVYGDLLFSSPPCLSEVHRRIFPGTPETVRRYDRIIPPDPTIFALPPLTTSVPLIPLEDWTRCQHPEGALYFFHEKRVFTDANLSDAASLAFITENVHTVNDFLRAHNVQLDPGVDLVLDEYIYSDGSKGCQYYFVNHESIINAAVVLNADVAFLSIQSVDQDGSSRSAAQIASYVSILATIRPPAAAAFISNHTHPQLGLEPLAGLYSLPYAMLIWSIVFFLTAFSFMCFQQTNLLTRTIVAVSWAVVAVLILWCVFNLWETSWDWLRDLVSYFHSSSVEEEVQEIEATHQDETKSAVTSELKPKKRRWVPSWPITLRKESYNSERTVTNV</sequence>
<evidence type="ECO:0000313" key="3">
    <source>
        <dbReference type="EMBL" id="KAF7361084.1"/>
    </source>
</evidence>
<proteinExistence type="predicted"/>
<keyword evidence="1" id="KW-0812">Transmembrane</keyword>
<keyword evidence="1" id="KW-0472">Membrane</keyword>
<feature type="chain" id="PRO_5034740798" evidence="2">
    <location>
        <begin position="18"/>
        <end position="521"/>
    </location>
</feature>
<dbReference type="AlphaFoldDB" id="A0A8H6YML5"/>
<evidence type="ECO:0000313" key="4">
    <source>
        <dbReference type="Proteomes" id="UP000623467"/>
    </source>
</evidence>
<name>A0A8H6YML5_9AGAR</name>
<organism evidence="3 4">
    <name type="scientific">Mycena sanguinolenta</name>
    <dbReference type="NCBI Taxonomy" id="230812"/>
    <lineage>
        <taxon>Eukaryota</taxon>
        <taxon>Fungi</taxon>
        <taxon>Dikarya</taxon>
        <taxon>Basidiomycota</taxon>
        <taxon>Agaricomycotina</taxon>
        <taxon>Agaricomycetes</taxon>
        <taxon>Agaricomycetidae</taxon>
        <taxon>Agaricales</taxon>
        <taxon>Marasmiineae</taxon>
        <taxon>Mycenaceae</taxon>
        <taxon>Mycena</taxon>
    </lineage>
</organism>
<feature type="signal peptide" evidence="2">
    <location>
        <begin position="1"/>
        <end position="17"/>
    </location>
</feature>
<reference evidence="3" key="1">
    <citation type="submission" date="2020-05" db="EMBL/GenBank/DDBJ databases">
        <title>Mycena genomes resolve the evolution of fungal bioluminescence.</title>
        <authorList>
            <person name="Tsai I.J."/>
        </authorList>
    </citation>
    <scope>NUCLEOTIDE SEQUENCE</scope>
    <source>
        <strain evidence="3">160909Yilan</strain>
    </source>
</reference>
<keyword evidence="1" id="KW-1133">Transmembrane helix</keyword>
<feature type="transmembrane region" description="Helical" evidence="1">
    <location>
        <begin position="401"/>
        <end position="420"/>
    </location>
</feature>
<gene>
    <name evidence="3" type="ORF">MSAN_01139500</name>
</gene>
<evidence type="ECO:0000256" key="2">
    <source>
        <dbReference type="SAM" id="SignalP"/>
    </source>
</evidence>
<accession>A0A8H6YML5</accession>
<dbReference type="EMBL" id="JACAZH010000008">
    <property type="protein sequence ID" value="KAF7361084.1"/>
    <property type="molecule type" value="Genomic_DNA"/>
</dbReference>
<keyword evidence="2" id="KW-0732">Signal</keyword>
<protein>
    <submittedName>
        <fullName evidence="3">Uncharacterized protein</fullName>
    </submittedName>
</protein>
<dbReference type="Proteomes" id="UP000623467">
    <property type="component" value="Unassembled WGS sequence"/>
</dbReference>
<feature type="transmembrane region" description="Helical" evidence="1">
    <location>
        <begin position="432"/>
        <end position="450"/>
    </location>
</feature>
<comment type="caution">
    <text evidence="3">The sequence shown here is derived from an EMBL/GenBank/DDBJ whole genome shotgun (WGS) entry which is preliminary data.</text>
</comment>
<dbReference type="OrthoDB" id="2657661at2759"/>